<dbReference type="OrthoDB" id="288013at2"/>
<evidence type="ECO:0000313" key="2">
    <source>
        <dbReference type="EMBL" id="APZ91179.1"/>
    </source>
</evidence>
<dbReference type="EMBL" id="CP017641">
    <property type="protein sequence ID" value="APZ91179.1"/>
    <property type="molecule type" value="Genomic_DNA"/>
</dbReference>
<organism evidence="2 3">
    <name type="scientific">Fuerstiella marisgermanici</name>
    <dbReference type="NCBI Taxonomy" id="1891926"/>
    <lineage>
        <taxon>Bacteria</taxon>
        <taxon>Pseudomonadati</taxon>
        <taxon>Planctomycetota</taxon>
        <taxon>Planctomycetia</taxon>
        <taxon>Planctomycetales</taxon>
        <taxon>Planctomycetaceae</taxon>
        <taxon>Fuerstiella</taxon>
    </lineage>
</organism>
<dbReference type="AlphaFoldDB" id="A0A1P8WAV4"/>
<sequence precursor="true">MKIIAQLFCFAACLSSVTFAQVQKFPYEAKVVVDEAYVRSGNGEKFYPTDSLPRGTVVTVLRHDAGGWYKIEPPAGSFSWILQAAVRQTSADKGDVVSSDAIAMVGSKFGDEIHVWQRKMLAGEQVSILGERIVDTDQGPKAMFKIKPPEREFRWIPGSSVVPVGEQQKAAHDRNPYAVPSDIAERQRDQRTAAVAQQPSEPVSRYSPSHRLARLQRIRGEQRELHELDQKFRTMVLSPPSQWDLQSIESDYRDLQNKATHKPVAGQIDLRFPAIDRYRLRKAQLDELHDLTSATERRDAELLAAQFSSPTSTQTFQAPGTMHNGMVADSMMNNGLVIDGMTGDGIPTDGSSFDAFEGTFSSSQSTASTEFTGGFGNAIPIPEANMPFAAGDISASTSAMSPVSNSALIIPGSNSQISPSSRYIGAGIVQRDSSSGEGYILATPTGKVLAHLQPDGNVDLEQHVGQSVGLQGKRYFDSEVKHDRIEVSGLESIRLKH</sequence>
<evidence type="ECO:0000313" key="3">
    <source>
        <dbReference type="Proteomes" id="UP000187735"/>
    </source>
</evidence>
<accession>A0A1P8WAV4</accession>
<feature type="signal peptide" evidence="1">
    <location>
        <begin position="1"/>
        <end position="20"/>
    </location>
</feature>
<reference evidence="2 3" key="1">
    <citation type="journal article" date="2016" name="Front. Microbiol.">
        <title>Fuerstia marisgermanicae gen. nov., sp. nov., an Unusual Member of the Phylum Planctomycetes from the German Wadden Sea.</title>
        <authorList>
            <person name="Kohn T."/>
            <person name="Heuer A."/>
            <person name="Jogler M."/>
            <person name="Vollmers J."/>
            <person name="Boedeker C."/>
            <person name="Bunk B."/>
            <person name="Rast P."/>
            <person name="Borchert D."/>
            <person name="Glockner I."/>
            <person name="Freese H.M."/>
            <person name="Klenk H.P."/>
            <person name="Overmann J."/>
            <person name="Kaster A.K."/>
            <person name="Rohde M."/>
            <person name="Wiegand S."/>
            <person name="Jogler C."/>
        </authorList>
    </citation>
    <scope>NUCLEOTIDE SEQUENCE [LARGE SCALE GENOMIC DNA]</scope>
    <source>
        <strain evidence="2 3">NH11</strain>
    </source>
</reference>
<dbReference type="Proteomes" id="UP000187735">
    <property type="component" value="Chromosome"/>
</dbReference>
<keyword evidence="1" id="KW-0732">Signal</keyword>
<dbReference type="RefSeq" id="WP_145943956.1">
    <property type="nucleotide sequence ID" value="NZ_CP017641.1"/>
</dbReference>
<dbReference type="Gene3D" id="2.30.30.40">
    <property type="entry name" value="SH3 Domains"/>
    <property type="match status" value="1"/>
</dbReference>
<keyword evidence="3" id="KW-1185">Reference proteome</keyword>
<feature type="chain" id="PRO_5013066239" evidence="1">
    <location>
        <begin position="21"/>
        <end position="497"/>
    </location>
</feature>
<gene>
    <name evidence="2" type="ORF">Fuma_00765</name>
</gene>
<dbReference type="KEGG" id="fmr:Fuma_00765"/>
<protein>
    <submittedName>
        <fullName evidence="2">SH3 domain protein</fullName>
    </submittedName>
</protein>
<evidence type="ECO:0000256" key="1">
    <source>
        <dbReference type="SAM" id="SignalP"/>
    </source>
</evidence>
<proteinExistence type="predicted"/>
<name>A0A1P8WAV4_9PLAN</name>